<evidence type="ECO:0000313" key="1">
    <source>
        <dbReference type="EMBL" id="RKH40079.1"/>
    </source>
</evidence>
<proteinExistence type="predicted"/>
<sequence length="343" mass="36453">MGLLLLLGVAPAESASAAQAPACHTDNARELGGHTFLLPILQQSALVTTNAGLREGIARYDVPDVPVGRLGTRDVLLTGVQQTLDLGIAFTDWLGVAGFARATVITGADTPSLLLRGASVELLGQAGAVVRVWRNEPSGTQLSLRANVGLEHGSDITVRSFVNGILNDPELTFEDVLEGNLDQFIRVPTRETSVNGGAFLAQAFSRTFSLQASAYGEYAWREREPFISADGGRVTQESRAARVNFAVALAADFAPHGVPLALLGEYLFTTGEETEVGRPVRTLGASTVALGLYYTGRPHLQLGLGAATTLNAARRLGLGEQGEERESGKPTLSYGQLILRYIW</sequence>
<dbReference type="AlphaFoldDB" id="A0A3A8N978"/>
<organism evidence="1 2">
    <name type="scientific">Corallococcus sicarius</name>
    <dbReference type="NCBI Taxonomy" id="2316726"/>
    <lineage>
        <taxon>Bacteria</taxon>
        <taxon>Pseudomonadati</taxon>
        <taxon>Myxococcota</taxon>
        <taxon>Myxococcia</taxon>
        <taxon>Myxococcales</taxon>
        <taxon>Cystobacterineae</taxon>
        <taxon>Myxococcaceae</taxon>
        <taxon>Corallococcus</taxon>
    </lineage>
</organism>
<accession>A0A3A8N978</accession>
<name>A0A3A8N978_9BACT</name>
<dbReference type="Proteomes" id="UP000273405">
    <property type="component" value="Unassembled WGS sequence"/>
</dbReference>
<gene>
    <name evidence="1" type="ORF">D7X12_21755</name>
</gene>
<comment type="caution">
    <text evidence="1">The sequence shown here is derived from an EMBL/GenBank/DDBJ whole genome shotgun (WGS) entry which is preliminary data.</text>
</comment>
<dbReference type="EMBL" id="RAWG01000142">
    <property type="protein sequence ID" value="RKH40079.1"/>
    <property type="molecule type" value="Genomic_DNA"/>
</dbReference>
<evidence type="ECO:0000313" key="2">
    <source>
        <dbReference type="Proteomes" id="UP000273405"/>
    </source>
</evidence>
<reference evidence="2" key="1">
    <citation type="submission" date="2018-09" db="EMBL/GenBank/DDBJ databases">
        <authorList>
            <person name="Livingstone P.G."/>
            <person name="Whitworth D.E."/>
        </authorList>
    </citation>
    <scope>NUCLEOTIDE SEQUENCE [LARGE SCALE GENOMIC DNA]</scope>
    <source>
        <strain evidence="2">CA040B</strain>
    </source>
</reference>
<protein>
    <submittedName>
        <fullName evidence="1">Uncharacterized protein</fullName>
    </submittedName>
</protein>
<keyword evidence="2" id="KW-1185">Reference proteome</keyword>